<reference evidence="1 2" key="1">
    <citation type="journal article" date="2011" name="Stand. Genomic Sci.">
        <title>Complete genome sequence of Thermomonospora curvata type strain (B9).</title>
        <authorList>
            <person name="Chertkov O."/>
            <person name="Sikorski J."/>
            <person name="Nolan M."/>
            <person name="Lapidus A."/>
            <person name="Lucas S."/>
            <person name="Del Rio T.G."/>
            <person name="Tice H."/>
            <person name="Cheng J.F."/>
            <person name="Goodwin L."/>
            <person name="Pitluck S."/>
            <person name="Liolios K."/>
            <person name="Ivanova N."/>
            <person name="Mavromatis K."/>
            <person name="Mikhailova N."/>
            <person name="Ovchinnikova G."/>
            <person name="Pati A."/>
            <person name="Chen A."/>
            <person name="Palaniappan K."/>
            <person name="Djao O.D."/>
            <person name="Land M."/>
            <person name="Hauser L."/>
            <person name="Chang Y.J."/>
            <person name="Jeffries C.D."/>
            <person name="Brettin T."/>
            <person name="Han C."/>
            <person name="Detter J.C."/>
            <person name="Rohde M."/>
            <person name="Goker M."/>
            <person name="Woyke T."/>
            <person name="Bristow J."/>
            <person name="Eisen J.A."/>
            <person name="Markowitz V."/>
            <person name="Hugenholtz P."/>
            <person name="Klenk H.P."/>
            <person name="Kyrpides N.C."/>
        </authorList>
    </citation>
    <scope>NUCLEOTIDE SEQUENCE [LARGE SCALE GENOMIC DNA]</scope>
    <source>
        <strain evidence="2">ATCC 19995 / DSM 43183 / JCM 3096 / KCTC 9072 / NBRC 15933 / NCIMB 10081 / Henssen B9</strain>
    </source>
</reference>
<name>D1AAS4_THECD</name>
<proteinExistence type="predicted"/>
<gene>
    <name evidence="1" type="ordered locus">Tcur_1508</name>
</gene>
<keyword evidence="2" id="KW-1185">Reference proteome</keyword>
<accession>D1AAS4</accession>
<protein>
    <submittedName>
        <fullName evidence="1">Uncharacterized protein</fullName>
    </submittedName>
</protein>
<sequence>MAWLEETERFERGWVAVAAVDGQEIKVRHGIGRRDVYGRLRVRSVT</sequence>
<dbReference type="EMBL" id="CP001738">
    <property type="protein sequence ID" value="ACY97084.1"/>
    <property type="molecule type" value="Genomic_DNA"/>
</dbReference>
<dbReference type="AlphaFoldDB" id="D1AAS4"/>
<dbReference type="Proteomes" id="UP000001918">
    <property type="component" value="Chromosome"/>
</dbReference>
<evidence type="ECO:0000313" key="2">
    <source>
        <dbReference type="Proteomes" id="UP000001918"/>
    </source>
</evidence>
<organism evidence="1 2">
    <name type="scientific">Thermomonospora curvata (strain ATCC 19995 / DSM 43183 / JCM 3096 / KCTC 9072 / NBRC 15933 / NCIMB 10081 / Henssen B9)</name>
    <dbReference type="NCBI Taxonomy" id="471852"/>
    <lineage>
        <taxon>Bacteria</taxon>
        <taxon>Bacillati</taxon>
        <taxon>Actinomycetota</taxon>
        <taxon>Actinomycetes</taxon>
        <taxon>Streptosporangiales</taxon>
        <taxon>Thermomonosporaceae</taxon>
        <taxon>Thermomonospora</taxon>
    </lineage>
</organism>
<dbReference type="KEGG" id="tcu:Tcur_1508"/>
<evidence type="ECO:0000313" key="1">
    <source>
        <dbReference type="EMBL" id="ACY97084.1"/>
    </source>
</evidence>
<dbReference type="HOGENOM" id="CLU_3190082_0_0_11"/>